<reference evidence="6 7" key="1">
    <citation type="submission" date="2019-01" db="EMBL/GenBank/DDBJ databases">
        <title>Draft genome sequence of Dictyobacter sp. Uno17.</title>
        <authorList>
            <person name="Wang C.M."/>
            <person name="Zheng Y."/>
            <person name="Sakai Y."/>
            <person name="Abe K."/>
            <person name="Yokota A."/>
            <person name="Yabe S."/>
        </authorList>
    </citation>
    <scope>NUCLEOTIDE SEQUENCE [LARGE SCALE GENOMIC DNA]</scope>
    <source>
        <strain evidence="6 7">Uno17</strain>
    </source>
</reference>
<dbReference type="OrthoDB" id="9812484at2"/>
<dbReference type="Pfam" id="PF00440">
    <property type="entry name" value="TetR_N"/>
    <property type="match status" value="1"/>
</dbReference>
<dbReference type="PANTHER" id="PTHR30055">
    <property type="entry name" value="HTH-TYPE TRANSCRIPTIONAL REGULATOR RUTR"/>
    <property type="match status" value="1"/>
</dbReference>
<comment type="caution">
    <text evidence="6">The sequence shown here is derived from an EMBL/GenBank/DDBJ whole genome shotgun (WGS) entry which is preliminary data.</text>
</comment>
<dbReference type="GO" id="GO:0000976">
    <property type="term" value="F:transcription cis-regulatory region binding"/>
    <property type="evidence" value="ECO:0007669"/>
    <property type="project" value="TreeGrafter"/>
</dbReference>
<organism evidence="6 7">
    <name type="scientific">Dictyobacter arantiisoli</name>
    <dbReference type="NCBI Taxonomy" id="2014874"/>
    <lineage>
        <taxon>Bacteria</taxon>
        <taxon>Bacillati</taxon>
        <taxon>Chloroflexota</taxon>
        <taxon>Ktedonobacteria</taxon>
        <taxon>Ktedonobacterales</taxon>
        <taxon>Dictyobacteraceae</taxon>
        <taxon>Dictyobacter</taxon>
    </lineage>
</organism>
<dbReference type="Gene3D" id="1.10.357.10">
    <property type="entry name" value="Tetracycline Repressor, domain 2"/>
    <property type="match status" value="1"/>
</dbReference>
<dbReference type="SUPFAM" id="SSF46689">
    <property type="entry name" value="Homeodomain-like"/>
    <property type="match status" value="1"/>
</dbReference>
<dbReference type="PROSITE" id="PS50977">
    <property type="entry name" value="HTH_TETR_2"/>
    <property type="match status" value="1"/>
</dbReference>
<evidence type="ECO:0000313" key="7">
    <source>
        <dbReference type="Proteomes" id="UP000322530"/>
    </source>
</evidence>
<evidence type="ECO:0000256" key="2">
    <source>
        <dbReference type="ARBA" id="ARBA00023125"/>
    </source>
</evidence>
<feature type="DNA-binding region" description="H-T-H motif" evidence="4">
    <location>
        <begin position="36"/>
        <end position="55"/>
    </location>
</feature>
<feature type="domain" description="HTH tetR-type" evidence="5">
    <location>
        <begin position="13"/>
        <end position="73"/>
    </location>
</feature>
<dbReference type="InterPro" id="IPR050109">
    <property type="entry name" value="HTH-type_TetR-like_transc_reg"/>
</dbReference>
<protein>
    <submittedName>
        <fullName evidence="6">Transcriptional regulator</fullName>
    </submittedName>
</protein>
<dbReference type="RefSeq" id="WP_149401359.1">
    <property type="nucleotide sequence ID" value="NZ_BIXY01000023.1"/>
</dbReference>
<dbReference type="SUPFAM" id="SSF48498">
    <property type="entry name" value="Tetracyclin repressor-like, C-terminal domain"/>
    <property type="match status" value="1"/>
</dbReference>
<sequence>MVTGASDRDAATHTRRQAILDAALTLFSTKGFTETTMEDIRRLSGASTGSIYHHFENKEMLARALYLDGRNDLNRVLLTSFKELPVDALQPRTGIKAFVYAYLDWFEQHPDLGQFFMQAADTEYLGAYIKVLRQKILTTLPIESFPEQFLLWLTPYIEEGIIVRLPQSLYYPLVIGASREFVRRWLRTRLPEEIQEVREPLAEAAWIVLASPIV</sequence>
<evidence type="ECO:0000259" key="5">
    <source>
        <dbReference type="PROSITE" id="PS50977"/>
    </source>
</evidence>
<dbReference type="AlphaFoldDB" id="A0A5A5TAE5"/>
<keyword evidence="3" id="KW-0804">Transcription</keyword>
<evidence type="ECO:0000256" key="1">
    <source>
        <dbReference type="ARBA" id="ARBA00023015"/>
    </source>
</evidence>
<dbReference type="Proteomes" id="UP000322530">
    <property type="component" value="Unassembled WGS sequence"/>
</dbReference>
<evidence type="ECO:0000313" key="6">
    <source>
        <dbReference type="EMBL" id="GCF08368.1"/>
    </source>
</evidence>
<dbReference type="PROSITE" id="PS01081">
    <property type="entry name" value="HTH_TETR_1"/>
    <property type="match status" value="1"/>
</dbReference>
<dbReference type="InterPro" id="IPR001647">
    <property type="entry name" value="HTH_TetR"/>
</dbReference>
<dbReference type="PANTHER" id="PTHR30055:SF234">
    <property type="entry name" value="HTH-TYPE TRANSCRIPTIONAL REGULATOR BETI"/>
    <property type="match status" value="1"/>
</dbReference>
<evidence type="ECO:0000256" key="3">
    <source>
        <dbReference type="ARBA" id="ARBA00023163"/>
    </source>
</evidence>
<name>A0A5A5TAE5_9CHLR</name>
<keyword evidence="1" id="KW-0805">Transcription regulation</keyword>
<keyword evidence="7" id="KW-1185">Reference proteome</keyword>
<keyword evidence="2 4" id="KW-0238">DNA-binding</keyword>
<dbReference type="EMBL" id="BIXY01000023">
    <property type="protein sequence ID" value="GCF08368.1"/>
    <property type="molecule type" value="Genomic_DNA"/>
</dbReference>
<proteinExistence type="predicted"/>
<dbReference type="InterPro" id="IPR009057">
    <property type="entry name" value="Homeodomain-like_sf"/>
</dbReference>
<evidence type="ECO:0000256" key="4">
    <source>
        <dbReference type="PROSITE-ProRule" id="PRU00335"/>
    </source>
</evidence>
<dbReference type="InterPro" id="IPR023772">
    <property type="entry name" value="DNA-bd_HTH_TetR-type_CS"/>
</dbReference>
<gene>
    <name evidence="6" type="ORF">KDI_19320</name>
</gene>
<dbReference type="InterPro" id="IPR036271">
    <property type="entry name" value="Tet_transcr_reg_TetR-rel_C_sf"/>
</dbReference>
<accession>A0A5A5TAE5</accession>
<dbReference type="PRINTS" id="PR00455">
    <property type="entry name" value="HTHTETR"/>
</dbReference>
<dbReference type="GO" id="GO:0003700">
    <property type="term" value="F:DNA-binding transcription factor activity"/>
    <property type="evidence" value="ECO:0007669"/>
    <property type="project" value="TreeGrafter"/>
</dbReference>